<dbReference type="Pfam" id="PF05088">
    <property type="entry name" value="Bac_GDH_CD"/>
    <property type="match status" value="1"/>
</dbReference>
<evidence type="ECO:0000313" key="8">
    <source>
        <dbReference type="EMBL" id="MBM0103170.1"/>
    </source>
</evidence>
<dbReference type="Pfam" id="PF21077">
    <property type="entry name" value="GDH_ACT3"/>
    <property type="match status" value="1"/>
</dbReference>
<evidence type="ECO:0000313" key="9">
    <source>
        <dbReference type="Proteomes" id="UP000661077"/>
    </source>
</evidence>
<reference evidence="8 9" key="1">
    <citation type="journal article" date="2021" name="Int. J. Syst. Evol. Microbiol.">
        <title>Steroidobacter gossypii sp. nov., isolated from soil of cotton cropping field.</title>
        <authorList>
            <person name="Huang R."/>
            <person name="Yang S."/>
            <person name="Zhen C."/>
            <person name="Liu W."/>
        </authorList>
    </citation>
    <scope>NUCLEOTIDE SEQUENCE [LARGE SCALE GENOMIC DNA]</scope>
    <source>
        <strain evidence="8 9">S1-65</strain>
    </source>
</reference>
<dbReference type="InterPro" id="IPR049062">
    <property type="entry name" value="NAD_Glu_DH_ACT2"/>
</dbReference>
<dbReference type="PIRSF" id="PIRSF036761">
    <property type="entry name" value="GDH_Mll4104"/>
    <property type="match status" value="1"/>
</dbReference>
<dbReference type="Pfam" id="PF21073">
    <property type="entry name" value="GDH_HM1"/>
    <property type="match status" value="1"/>
</dbReference>
<feature type="domain" description="NAD-glutamate dehydrogenase ACT3" evidence="7">
    <location>
        <begin position="559"/>
        <end position="624"/>
    </location>
</feature>
<dbReference type="Pfam" id="PF21074">
    <property type="entry name" value="GDH_C"/>
    <property type="match status" value="1"/>
</dbReference>
<comment type="caution">
    <text evidence="8">The sequence shown here is derived from an EMBL/GenBank/DDBJ whole genome shotgun (WGS) entry which is preliminary data.</text>
</comment>
<dbReference type="RefSeq" id="WP_203165156.1">
    <property type="nucleotide sequence ID" value="NZ_JAEVLS010000001.1"/>
</dbReference>
<keyword evidence="1" id="KW-0560">Oxidoreductase</keyword>
<dbReference type="InterPro" id="IPR049059">
    <property type="entry name" value="NAD_Glu_DH_HM1"/>
</dbReference>
<dbReference type="Proteomes" id="UP000661077">
    <property type="component" value="Unassembled WGS sequence"/>
</dbReference>
<dbReference type="InterPro" id="IPR049058">
    <property type="entry name" value="NAD_Glu_DH_HM2"/>
</dbReference>
<dbReference type="Pfam" id="PF21076">
    <property type="entry name" value="GDH_ACT2"/>
    <property type="match status" value="1"/>
</dbReference>
<dbReference type="InterPro" id="IPR049064">
    <property type="entry name" value="NAD_Glu_DH_ACT3"/>
</dbReference>
<keyword evidence="2" id="KW-0175">Coiled coil</keyword>
<evidence type="ECO:0000259" key="5">
    <source>
        <dbReference type="Pfam" id="PF21075"/>
    </source>
</evidence>
<protein>
    <submittedName>
        <fullName evidence="8">NAD-glutamate dehydrogenase</fullName>
    </submittedName>
</protein>
<evidence type="ECO:0000256" key="2">
    <source>
        <dbReference type="SAM" id="Coils"/>
    </source>
</evidence>
<feature type="domain" description="NAD-glutamate dehydrogenase ACT2" evidence="6">
    <location>
        <begin position="405"/>
        <end position="494"/>
    </location>
</feature>
<dbReference type="SUPFAM" id="SSF51735">
    <property type="entry name" value="NAD(P)-binding Rossmann-fold domains"/>
    <property type="match status" value="1"/>
</dbReference>
<evidence type="ECO:0000259" key="7">
    <source>
        <dbReference type="Pfam" id="PF21077"/>
    </source>
</evidence>
<dbReference type="InterPro" id="IPR024727">
    <property type="entry name" value="NAD_Glu_DH_N_ACT1"/>
</dbReference>
<dbReference type="InterPro" id="IPR049056">
    <property type="entry name" value="NAD_Glu_DH_HM3"/>
</dbReference>
<dbReference type="InterPro" id="IPR046346">
    <property type="entry name" value="Aminoacid_DH-like_N_sf"/>
</dbReference>
<dbReference type="InterPro" id="IPR007780">
    <property type="entry name" value="NAD_Glu_DH_bac"/>
</dbReference>
<gene>
    <name evidence="8" type="ORF">JM946_00355</name>
</gene>
<feature type="domain" description="NAD-glutamate dehydrogenase N-terminal ACT1" evidence="5">
    <location>
        <begin position="35"/>
        <end position="177"/>
    </location>
</feature>
<dbReference type="PANTHER" id="PTHR43403:SF1">
    <property type="entry name" value="NAD-SPECIFIC GLUTAMATE DEHYDROGENASE"/>
    <property type="match status" value="1"/>
</dbReference>
<evidence type="ECO:0000259" key="4">
    <source>
        <dbReference type="Pfam" id="PF21074"/>
    </source>
</evidence>
<dbReference type="SUPFAM" id="SSF53223">
    <property type="entry name" value="Aminoacid dehydrogenase-like, N-terminal domain"/>
    <property type="match status" value="1"/>
</dbReference>
<name>A0ABS1WQB6_9GAMM</name>
<evidence type="ECO:0000259" key="6">
    <source>
        <dbReference type="Pfam" id="PF21076"/>
    </source>
</evidence>
<dbReference type="PANTHER" id="PTHR43403">
    <property type="entry name" value="NAD-SPECIFIC GLUTAMATE DEHYDROGENASE"/>
    <property type="match status" value="1"/>
</dbReference>
<dbReference type="InterPro" id="IPR028971">
    <property type="entry name" value="NAD-GDH_cat"/>
</dbReference>
<sequence>MTPTIPAARQKLIERIAQAARELRKRGDPLDVQEFIRHYYRGVGEEDMAEHASETLAALALAHLRSAAVRKPNRPLVRVFNTDQERDGWSSTHTIVEVTTEDMPFLVDSLGMVLTQAGLTIHMMVHPVLPVRRDRTGKLEALAEDSDNKKFTNESWQHIEIDRLGAPERLQELEQKLLRTLEDVRLAVADWTQMRQRATELANEIERENPGVQPNEAREAKALLDWMAANHFTFLGYRQYELRRGRSEDLLVPMPETGLGILRARKGYRAEPTVLKGELRERARQPELLMITKANSVSTVHRSTYLDYVGVKTVDAQGRVTGEKRFLGLFTSAVYNRSPREIPMLRHKIERVVGHFGLDPASHDGKAVVHVLETYPRDELFQASVTDLIRTVRGIVNLYERQRVRVFLRRDTFGRFYSALVFVPRDRYNTQVRQKMEAVINEKLQATAIESQVQLSQSALARVHMIIRLPADGGPRIDAEELEELIAETVRTWNDRLRDALIEKHGELDGRLIAEKYKDAFPAAYEEDTSAEVALEDIGQLDQVIADPDRVAMRLASGEGQTVHLRLFRASSPIALSQALPILENMGFLIVSERPYRIGVPGGREIWLQDFEMQRRDGGTINPAALGERFTDTFTAVWTGRAENDGFNQLIVVTNVTWRQASVLRAYCRYAIQTGASFSQAYMEQVLISNARIAAILSQLFEAQFDPAIKPAKRSGEVDRLKQELSDLLDSVRSLDEDRILRRFAHAIQATLRTNYFQLDRSGAPKDRLSFKLDARSIPEVPQPRPAFEIFVYSPRVEGVHLRMGQVARGGIRWSDRREDFRTEVLGLMKAQNVKNTLIVPVGAKGGFVPKRMPAGASREEVQREGIECYRTFISALLDITDNIVEGKIVPPAQVVRRDGDDPYLVVAADKGTATFSDIANQLAADYNHWLGDAFASGGSAGYDHKKMGITARGAWECVKRHFREMGIDTQSQDFTAIGIGDMAGDVFGNGMLQSPHIRLLAAFNHQHIFLDPDPDAALSYKERQRLFNLPRSTWEDYSRKLISKGGGVYPRSAKSIKVSPQVQVMLGIKRDTFTPIELIRAILCMPVDLLWNGGIGTYVKAADESHIEVGDRANDAVRVNGRDLRCKVVGEGGNLGFSQRGRVEYALAGGRLNTDFVDNSGGVDCSDHEVNIKILLNNLPKRAGLTLEKRNDLLADMTDEVAALVLRDNYLQSQALSMLEARASKDLLEHAHSIRRLEVSGLLDRGLEFLPASEEIAERHQAGRGLTRPELAILLAYAKMALYSKLIDSDVPEDPYLAHELERYFPALMQKRFSKYLSEHRLRREIIATATTNSIVNRMGPTFARRVQEDTGANAGTVARAYAIAREFVAMRDTWADIEALDTKIAAAVQYEMMFETTRLLRFCTYWLIHRQSGRLDIERQVSRFRAGMKELDGLLPRVLTGDDLAAFNNRQSRYTSAAVPDKLARRMASLVALRSGPDLIEIGEQTGLPLDRVAPLYFGVGTALSLDWIREQVEALGVEGHWQAVARTTLRDNVYNLQRVLSLQAIGEAKRVQKDRKGAQPAELLEGWIARHRAAVDYLRQTVSDMRALPAMDFATLSVALQAVRRMTE</sequence>
<feature type="domain" description="NAD-glutamate dehydrogenase catalytic" evidence="3">
    <location>
        <begin position="725"/>
        <end position="1219"/>
    </location>
</feature>
<dbReference type="Pfam" id="PF21075">
    <property type="entry name" value="GDH_ACT1"/>
    <property type="match status" value="1"/>
</dbReference>
<dbReference type="InterPro" id="IPR036291">
    <property type="entry name" value="NAD(P)-bd_dom_sf"/>
</dbReference>
<dbReference type="Pfam" id="PF21078">
    <property type="entry name" value="GDH_HM3"/>
    <property type="match status" value="1"/>
</dbReference>
<accession>A0ABS1WQB6</accession>
<dbReference type="Gene3D" id="3.40.50.720">
    <property type="entry name" value="NAD(P)-binding Rossmann-like Domain"/>
    <property type="match status" value="1"/>
</dbReference>
<dbReference type="InterPro" id="IPR048381">
    <property type="entry name" value="GDH_C"/>
</dbReference>
<evidence type="ECO:0000256" key="1">
    <source>
        <dbReference type="ARBA" id="ARBA00023002"/>
    </source>
</evidence>
<keyword evidence="9" id="KW-1185">Reference proteome</keyword>
<feature type="domain" description="NAD-specific glutamate dehydrogenase C-terminal" evidence="4">
    <location>
        <begin position="1264"/>
        <end position="1607"/>
    </location>
</feature>
<feature type="coiled-coil region" evidence="2">
    <location>
        <begin position="170"/>
        <end position="208"/>
    </location>
</feature>
<organism evidence="8 9">
    <name type="scientific">Steroidobacter gossypii</name>
    <dbReference type="NCBI Taxonomy" id="2805490"/>
    <lineage>
        <taxon>Bacteria</taxon>
        <taxon>Pseudomonadati</taxon>
        <taxon>Pseudomonadota</taxon>
        <taxon>Gammaproteobacteria</taxon>
        <taxon>Steroidobacterales</taxon>
        <taxon>Steroidobacteraceae</taxon>
        <taxon>Steroidobacter</taxon>
    </lineage>
</organism>
<evidence type="ECO:0000259" key="3">
    <source>
        <dbReference type="Pfam" id="PF05088"/>
    </source>
</evidence>
<dbReference type="Pfam" id="PF21079">
    <property type="entry name" value="GDH_HM2"/>
    <property type="match status" value="1"/>
</dbReference>
<dbReference type="EMBL" id="JAEVLS010000001">
    <property type="protein sequence ID" value="MBM0103170.1"/>
    <property type="molecule type" value="Genomic_DNA"/>
</dbReference>
<proteinExistence type="predicted"/>